<dbReference type="KEGG" id="bvo:Pan97_23810"/>
<evidence type="ECO:0000256" key="1">
    <source>
        <dbReference type="SAM" id="MobiDB-lite"/>
    </source>
</evidence>
<dbReference type="EMBL" id="CP036289">
    <property type="protein sequence ID" value="QDU75351.1"/>
    <property type="molecule type" value="Genomic_DNA"/>
</dbReference>
<proteinExistence type="predicted"/>
<evidence type="ECO:0008006" key="4">
    <source>
        <dbReference type="Google" id="ProtNLM"/>
    </source>
</evidence>
<feature type="region of interest" description="Disordered" evidence="1">
    <location>
        <begin position="29"/>
        <end position="51"/>
    </location>
</feature>
<dbReference type="Proteomes" id="UP000318626">
    <property type="component" value="Chromosome"/>
</dbReference>
<dbReference type="AlphaFoldDB" id="A0A518C7Z9"/>
<dbReference type="InterPro" id="IPR025051">
    <property type="entry name" value="DUF3990"/>
</dbReference>
<evidence type="ECO:0000313" key="3">
    <source>
        <dbReference type="Proteomes" id="UP000318626"/>
    </source>
</evidence>
<reference evidence="3" key="1">
    <citation type="submission" date="2019-02" db="EMBL/GenBank/DDBJ databases">
        <title>Deep-cultivation of Planctomycetes and their phenomic and genomic characterization uncovers novel biology.</title>
        <authorList>
            <person name="Wiegand S."/>
            <person name="Jogler M."/>
            <person name="Boedeker C."/>
            <person name="Pinto D."/>
            <person name="Vollmers J."/>
            <person name="Rivas-Marin E."/>
            <person name="Kohn T."/>
            <person name="Peeters S.H."/>
            <person name="Heuer A."/>
            <person name="Rast P."/>
            <person name="Oberbeckmann S."/>
            <person name="Bunk B."/>
            <person name="Jeske O."/>
            <person name="Meyerdierks A."/>
            <person name="Storesund J.E."/>
            <person name="Kallscheuer N."/>
            <person name="Luecker S."/>
            <person name="Lage O.M."/>
            <person name="Pohl T."/>
            <person name="Merkel B.J."/>
            <person name="Hornburger P."/>
            <person name="Mueller R.-W."/>
            <person name="Bruemmer F."/>
            <person name="Labrenz M."/>
            <person name="Spormann A.M."/>
            <person name="Op den Camp H."/>
            <person name="Overmann J."/>
            <person name="Amann R."/>
            <person name="Jetten M.S.M."/>
            <person name="Mascher T."/>
            <person name="Medema M.H."/>
            <person name="Devos D.P."/>
            <person name="Kaster A.-K."/>
            <person name="Ovreas L."/>
            <person name="Rohde M."/>
            <person name="Galperin M.Y."/>
            <person name="Jogler C."/>
        </authorList>
    </citation>
    <scope>NUCLEOTIDE SEQUENCE [LARGE SCALE GENOMIC DNA]</scope>
    <source>
        <strain evidence="3">Pan97</strain>
    </source>
</reference>
<feature type="compositionally biased region" description="Basic and acidic residues" evidence="1">
    <location>
        <begin position="29"/>
        <end position="44"/>
    </location>
</feature>
<sequence length="202" mass="22964">MAILNPAPSWQPPRNELLTLYHGCTTKDRDKIEQDGVKPEKGRPNTDFGQGFYTTTLKRQARHWAWARFYAPEFAHASGYQPVILTFQVERHELAKLAVLSFQLGDYNQDDYWSLVQHCRQSSAPSDPKPHTINSHFGPQAENGGDWYDVVCGPVAAFWEQRSAMQDSDQFSFHTTAAVKLLNDLISKKNTSSRYSSQIVTN</sequence>
<dbReference type="RefSeq" id="WP_144972656.1">
    <property type="nucleotide sequence ID" value="NZ_CP036289.1"/>
</dbReference>
<evidence type="ECO:0000313" key="2">
    <source>
        <dbReference type="EMBL" id="QDU75351.1"/>
    </source>
</evidence>
<gene>
    <name evidence="2" type="ORF">Pan97_23810</name>
</gene>
<name>A0A518C7Z9_9BACT</name>
<dbReference type="SUPFAM" id="SSF56399">
    <property type="entry name" value="ADP-ribosylation"/>
    <property type="match status" value="1"/>
</dbReference>
<keyword evidence="3" id="KW-1185">Reference proteome</keyword>
<dbReference type="OrthoDB" id="9813772at2"/>
<accession>A0A518C7Z9</accession>
<protein>
    <recommendedName>
        <fullName evidence="4">DUF3990 domain-containing protein</fullName>
    </recommendedName>
</protein>
<organism evidence="2 3">
    <name type="scientific">Bremerella volcania</name>
    <dbReference type="NCBI Taxonomy" id="2527984"/>
    <lineage>
        <taxon>Bacteria</taxon>
        <taxon>Pseudomonadati</taxon>
        <taxon>Planctomycetota</taxon>
        <taxon>Planctomycetia</taxon>
        <taxon>Pirellulales</taxon>
        <taxon>Pirellulaceae</taxon>
        <taxon>Bremerella</taxon>
    </lineage>
</organism>
<dbReference type="Pfam" id="PF13151">
    <property type="entry name" value="DUF3990"/>
    <property type="match status" value="1"/>
</dbReference>